<dbReference type="PROSITE" id="PS50110">
    <property type="entry name" value="RESPONSE_REGULATORY"/>
    <property type="match status" value="1"/>
</dbReference>
<dbReference type="PANTHER" id="PTHR48111">
    <property type="entry name" value="REGULATOR OF RPOS"/>
    <property type="match status" value="1"/>
</dbReference>
<dbReference type="AlphaFoldDB" id="A0A1I7JRF4"/>
<dbReference type="CDD" id="cd00383">
    <property type="entry name" value="trans_reg_C"/>
    <property type="match status" value="1"/>
</dbReference>
<dbReference type="SMART" id="SM00862">
    <property type="entry name" value="Trans_reg_C"/>
    <property type="match status" value="1"/>
</dbReference>
<dbReference type="SUPFAM" id="SSF46894">
    <property type="entry name" value="C-terminal effector domain of the bipartite response regulators"/>
    <property type="match status" value="1"/>
</dbReference>
<keyword evidence="5" id="KW-0804">Transcription</keyword>
<dbReference type="Pfam" id="PF00486">
    <property type="entry name" value="Trans_reg_C"/>
    <property type="match status" value="1"/>
</dbReference>
<evidence type="ECO:0000256" key="1">
    <source>
        <dbReference type="ARBA" id="ARBA00022553"/>
    </source>
</evidence>
<dbReference type="InterPro" id="IPR001867">
    <property type="entry name" value="OmpR/PhoB-type_DNA-bd"/>
</dbReference>
<keyword evidence="3" id="KW-0805">Transcription regulation</keyword>
<dbReference type="GO" id="GO:0000156">
    <property type="term" value="F:phosphorelay response regulator activity"/>
    <property type="evidence" value="ECO:0007669"/>
    <property type="project" value="TreeGrafter"/>
</dbReference>
<dbReference type="InterPro" id="IPR011006">
    <property type="entry name" value="CheY-like_superfamily"/>
</dbReference>
<dbReference type="SMART" id="SM00448">
    <property type="entry name" value="REC"/>
    <property type="match status" value="1"/>
</dbReference>
<dbReference type="GO" id="GO:0006355">
    <property type="term" value="P:regulation of DNA-templated transcription"/>
    <property type="evidence" value="ECO:0007669"/>
    <property type="project" value="InterPro"/>
</dbReference>
<dbReference type="GO" id="GO:0000976">
    <property type="term" value="F:transcription cis-regulatory region binding"/>
    <property type="evidence" value="ECO:0007669"/>
    <property type="project" value="TreeGrafter"/>
</dbReference>
<feature type="DNA-binding region" description="OmpR/PhoB-type" evidence="7">
    <location>
        <begin position="123"/>
        <end position="225"/>
    </location>
</feature>
<dbReference type="Gene3D" id="3.40.50.2300">
    <property type="match status" value="1"/>
</dbReference>
<proteinExistence type="predicted"/>
<evidence type="ECO:0000256" key="7">
    <source>
        <dbReference type="PROSITE-ProRule" id="PRU01091"/>
    </source>
</evidence>
<keyword evidence="11" id="KW-1185">Reference proteome</keyword>
<dbReference type="InterPro" id="IPR036388">
    <property type="entry name" value="WH-like_DNA-bd_sf"/>
</dbReference>
<dbReference type="GO" id="GO:0005829">
    <property type="term" value="C:cytosol"/>
    <property type="evidence" value="ECO:0007669"/>
    <property type="project" value="TreeGrafter"/>
</dbReference>
<gene>
    <name evidence="10" type="ORF">SAMN05216552_1012181</name>
</gene>
<evidence type="ECO:0000256" key="5">
    <source>
        <dbReference type="ARBA" id="ARBA00023163"/>
    </source>
</evidence>
<evidence type="ECO:0000259" key="9">
    <source>
        <dbReference type="PROSITE" id="PS51755"/>
    </source>
</evidence>
<dbReference type="RefSeq" id="WP_093556366.1">
    <property type="nucleotide sequence ID" value="NZ_FPBO01000012.1"/>
</dbReference>
<evidence type="ECO:0000256" key="2">
    <source>
        <dbReference type="ARBA" id="ARBA00023012"/>
    </source>
</evidence>
<name>A0A1I7JRF4_9BURK</name>
<dbReference type="InterPro" id="IPR001789">
    <property type="entry name" value="Sig_transdc_resp-reg_receiver"/>
</dbReference>
<keyword evidence="1 6" id="KW-0597">Phosphoprotein</keyword>
<dbReference type="EMBL" id="FPBO01000012">
    <property type="protein sequence ID" value="SFU87736.1"/>
    <property type="molecule type" value="Genomic_DNA"/>
</dbReference>
<dbReference type="PROSITE" id="PS51755">
    <property type="entry name" value="OMPR_PHOB"/>
    <property type="match status" value="1"/>
</dbReference>
<organism evidence="10 11">
    <name type="scientific">Pseudoduganella namucuonensis</name>
    <dbReference type="NCBI Taxonomy" id="1035707"/>
    <lineage>
        <taxon>Bacteria</taxon>
        <taxon>Pseudomonadati</taxon>
        <taxon>Pseudomonadota</taxon>
        <taxon>Betaproteobacteria</taxon>
        <taxon>Burkholderiales</taxon>
        <taxon>Oxalobacteraceae</taxon>
        <taxon>Telluria group</taxon>
        <taxon>Pseudoduganella</taxon>
    </lineage>
</organism>
<evidence type="ECO:0000313" key="10">
    <source>
        <dbReference type="EMBL" id="SFU87736.1"/>
    </source>
</evidence>
<evidence type="ECO:0000256" key="3">
    <source>
        <dbReference type="ARBA" id="ARBA00023015"/>
    </source>
</evidence>
<keyword evidence="2" id="KW-0902">Two-component regulatory system</keyword>
<accession>A0A1I7JRF4</accession>
<protein>
    <submittedName>
        <fullName evidence="10">Two-component system, OmpR family, response regulator BaeR</fullName>
    </submittedName>
</protein>
<sequence>MENAAHILIVEDDPKIAAVLADYMAAAGYRVTRVADGAHAVETLRAEPADLMLLDLNLPGLDGLEVCKRARGFSQLPIIMLTARVDEIDRLLGLDAGADDYVCKPFSPREVVARVRAQLRRASGMLAPASAPLFQVDRERMRILLAGAVLTLTPVEFRLLAELIEHPDRVYSRQQLLDVAHEDQRDISDRTVDSHIKNIRRKLAARPAAADCLQSVYGVGYRFELAFC</sequence>
<dbReference type="FunFam" id="3.40.50.2300:FF:000001">
    <property type="entry name" value="DNA-binding response regulator PhoB"/>
    <property type="match status" value="1"/>
</dbReference>
<dbReference type="InterPro" id="IPR039420">
    <property type="entry name" value="WalR-like"/>
</dbReference>
<dbReference type="InterPro" id="IPR016032">
    <property type="entry name" value="Sig_transdc_resp-reg_C-effctor"/>
</dbReference>
<feature type="modified residue" description="4-aspartylphosphate" evidence="6">
    <location>
        <position position="55"/>
    </location>
</feature>
<dbReference type="PANTHER" id="PTHR48111:SF59">
    <property type="entry name" value="TRANSCRIPTIONAL REGULATORY PROTEIN BAER"/>
    <property type="match status" value="1"/>
</dbReference>
<dbReference type="SUPFAM" id="SSF52172">
    <property type="entry name" value="CheY-like"/>
    <property type="match status" value="1"/>
</dbReference>
<dbReference type="Pfam" id="PF00072">
    <property type="entry name" value="Response_reg"/>
    <property type="match status" value="1"/>
</dbReference>
<dbReference type="GO" id="GO:0032993">
    <property type="term" value="C:protein-DNA complex"/>
    <property type="evidence" value="ECO:0007669"/>
    <property type="project" value="TreeGrafter"/>
</dbReference>
<dbReference type="Gene3D" id="6.10.250.690">
    <property type="match status" value="1"/>
</dbReference>
<evidence type="ECO:0000256" key="4">
    <source>
        <dbReference type="ARBA" id="ARBA00023125"/>
    </source>
</evidence>
<feature type="domain" description="OmpR/PhoB-type" evidence="9">
    <location>
        <begin position="123"/>
        <end position="225"/>
    </location>
</feature>
<evidence type="ECO:0000256" key="6">
    <source>
        <dbReference type="PROSITE-ProRule" id="PRU00169"/>
    </source>
</evidence>
<evidence type="ECO:0000259" key="8">
    <source>
        <dbReference type="PROSITE" id="PS50110"/>
    </source>
</evidence>
<keyword evidence="4 7" id="KW-0238">DNA-binding</keyword>
<dbReference type="Proteomes" id="UP000199391">
    <property type="component" value="Unassembled WGS sequence"/>
</dbReference>
<reference evidence="11" key="1">
    <citation type="submission" date="2016-10" db="EMBL/GenBank/DDBJ databases">
        <authorList>
            <person name="Varghese N."/>
            <person name="Submissions S."/>
        </authorList>
    </citation>
    <scope>NUCLEOTIDE SEQUENCE [LARGE SCALE GENOMIC DNA]</scope>
    <source>
        <strain evidence="11">CGMCC 1.11014</strain>
    </source>
</reference>
<feature type="domain" description="Response regulatory" evidence="8">
    <location>
        <begin position="6"/>
        <end position="119"/>
    </location>
</feature>
<dbReference type="STRING" id="1035707.SAMN05216552_1012181"/>
<evidence type="ECO:0000313" key="11">
    <source>
        <dbReference type="Proteomes" id="UP000199391"/>
    </source>
</evidence>
<dbReference type="Gene3D" id="1.10.10.10">
    <property type="entry name" value="Winged helix-like DNA-binding domain superfamily/Winged helix DNA-binding domain"/>
    <property type="match status" value="1"/>
</dbReference>
<dbReference type="OrthoDB" id="9802426at2"/>